<dbReference type="Proteomes" id="UP001188597">
    <property type="component" value="Unassembled WGS sequence"/>
</dbReference>
<sequence>METPEYRDLIDKDENEEPIATPLWKYATKISAESSAKRGSCEMFLNSTAQLVEPLENPKFARFSLQYTEVDEKPNNGVEPWQPRFAGHQSLKQREDSYTAHDQKINCGFIKGPEVSPSTGFDLAEDDSKYMSSCHIAVISCIFGNSDRLRTPMGKTVSRLSRKNVCFVMFMDEITLQTLSSEGHLLDRMGFIGLWKIVVVKNLPYTDMRRCHNLRHLSFNLLRYSIWLDSKLRLQLDPLLILEYFLWRKGYEYAISNHYNRHCMWEEVAQNKKLNKYNHTIIDEQFAFYQADGLKRFNASDPNKLLPSSTICTSDYFGKTCSFKYTISFLKLMWFVADVPEGSFIVRAHTPMSNLFSCLWYNEVERFTPRDQLSFAYTYHKLRRTNPGKPFYLNMFKDCERRKIAKLFHHRSEERKNILEHVTE</sequence>
<dbReference type="AlphaFoldDB" id="A0AA89BBC0"/>
<feature type="domain" description="TOD1/MUCI70 glycosyltransferase-like" evidence="1">
    <location>
        <begin position="65"/>
        <end position="410"/>
    </location>
</feature>
<dbReference type="Pfam" id="PF04765">
    <property type="entry name" value="TOD1_MUCI70"/>
    <property type="match status" value="1"/>
</dbReference>
<dbReference type="PANTHER" id="PTHR12956:SF24">
    <property type="entry name" value="TRANSMEMBRANE PROTEIN (DUF616)"/>
    <property type="match status" value="1"/>
</dbReference>
<name>A0AA89BBC0_9ASTE</name>
<evidence type="ECO:0000259" key="1">
    <source>
        <dbReference type="Pfam" id="PF04765"/>
    </source>
</evidence>
<dbReference type="InterPro" id="IPR048354">
    <property type="entry name" value="TOD1_MUCI70_glycTrfase_dom"/>
</dbReference>
<dbReference type="InterPro" id="IPR006852">
    <property type="entry name" value="TOD1_MUCI70"/>
</dbReference>
<protein>
    <recommendedName>
        <fullName evidence="1">TOD1/MUCI70 glycosyltransferase-like domain-containing protein</fullName>
    </recommendedName>
</protein>
<gene>
    <name evidence="2" type="ORF">RJ639_031781</name>
</gene>
<organism evidence="2 3">
    <name type="scientific">Escallonia herrerae</name>
    <dbReference type="NCBI Taxonomy" id="1293975"/>
    <lineage>
        <taxon>Eukaryota</taxon>
        <taxon>Viridiplantae</taxon>
        <taxon>Streptophyta</taxon>
        <taxon>Embryophyta</taxon>
        <taxon>Tracheophyta</taxon>
        <taxon>Spermatophyta</taxon>
        <taxon>Magnoliopsida</taxon>
        <taxon>eudicotyledons</taxon>
        <taxon>Gunneridae</taxon>
        <taxon>Pentapetalae</taxon>
        <taxon>asterids</taxon>
        <taxon>campanulids</taxon>
        <taxon>Escalloniales</taxon>
        <taxon>Escalloniaceae</taxon>
        <taxon>Escallonia</taxon>
    </lineage>
</organism>
<dbReference type="EMBL" id="JAVXUP010000131">
    <property type="protein sequence ID" value="KAK3037064.1"/>
    <property type="molecule type" value="Genomic_DNA"/>
</dbReference>
<comment type="caution">
    <text evidence="2">The sequence shown here is derived from an EMBL/GenBank/DDBJ whole genome shotgun (WGS) entry which is preliminary data.</text>
</comment>
<accession>A0AA89BBC0</accession>
<evidence type="ECO:0000313" key="3">
    <source>
        <dbReference type="Proteomes" id="UP001188597"/>
    </source>
</evidence>
<keyword evidence="3" id="KW-1185">Reference proteome</keyword>
<proteinExistence type="predicted"/>
<dbReference type="PANTHER" id="PTHR12956">
    <property type="entry name" value="ALKALINE CERAMIDASE-RELATED"/>
    <property type="match status" value="1"/>
</dbReference>
<evidence type="ECO:0000313" key="2">
    <source>
        <dbReference type="EMBL" id="KAK3037064.1"/>
    </source>
</evidence>
<reference evidence="2" key="1">
    <citation type="submission" date="2022-12" db="EMBL/GenBank/DDBJ databases">
        <title>Draft genome assemblies for two species of Escallonia (Escalloniales).</title>
        <authorList>
            <person name="Chanderbali A."/>
            <person name="Dervinis C."/>
            <person name="Anghel I."/>
            <person name="Soltis D."/>
            <person name="Soltis P."/>
            <person name="Zapata F."/>
        </authorList>
    </citation>
    <scope>NUCLEOTIDE SEQUENCE</scope>
    <source>
        <strain evidence="2">UCBG64.0493</strain>
        <tissue evidence="2">Leaf</tissue>
    </source>
</reference>